<feature type="compositionally biased region" description="Basic and acidic residues" evidence="1">
    <location>
        <begin position="82"/>
        <end position="93"/>
    </location>
</feature>
<sequence length="176" mass="19467">MPPRLRTCQGERAKRAQTERKETLQRSGRPKGTAGTQPWVLLTLAPSVNVSLRTTPEQTPIHSATRVGSQGRTVPLAARADAAARLDAPHSHEQAAQLTSPQHRLQRGQRGSVERLGPRGNHHRGGGTTRTPRHRRDAALRHPFRFLKGHPGLFSRKEKKNVEANGGLTRPRARLI</sequence>
<gene>
    <name evidence="2" type="ORF">AAFF_G00292480</name>
</gene>
<comment type="caution">
    <text evidence="2">The sequence shown here is derived from an EMBL/GenBank/DDBJ whole genome shotgun (WGS) entry which is preliminary data.</text>
</comment>
<keyword evidence="3" id="KW-1185">Reference proteome</keyword>
<dbReference type="EMBL" id="JAINUG010000041">
    <property type="protein sequence ID" value="KAJ8406972.1"/>
    <property type="molecule type" value="Genomic_DNA"/>
</dbReference>
<feature type="compositionally biased region" description="Basic residues" evidence="1">
    <location>
        <begin position="120"/>
        <end position="136"/>
    </location>
</feature>
<dbReference type="AlphaFoldDB" id="A0AAD7SRQ8"/>
<organism evidence="2 3">
    <name type="scientific">Aldrovandia affinis</name>
    <dbReference type="NCBI Taxonomy" id="143900"/>
    <lineage>
        <taxon>Eukaryota</taxon>
        <taxon>Metazoa</taxon>
        <taxon>Chordata</taxon>
        <taxon>Craniata</taxon>
        <taxon>Vertebrata</taxon>
        <taxon>Euteleostomi</taxon>
        <taxon>Actinopterygii</taxon>
        <taxon>Neopterygii</taxon>
        <taxon>Teleostei</taxon>
        <taxon>Notacanthiformes</taxon>
        <taxon>Halosauridae</taxon>
        <taxon>Aldrovandia</taxon>
    </lineage>
</organism>
<evidence type="ECO:0000313" key="2">
    <source>
        <dbReference type="EMBL" id="KAJ8406972.1"/>
    </source>
</evidence>
<dbReference type="Proteomes" id="UP001221898">
    <property type="component" value="Unassembled WGS sequence"/>
</dbReference>
<protein>
    <submittedName>
        <fullName evidence="2">Uncharacterized protein</fullName>
    </submittedName>
</protein>
<feature type="region of interest" description="Disordered" evidence="1">
    <location>
        <begin position="81"/>
        <end position="136"/>
    </location>
</feature>
<feature type="compositionally biased region" description="Polar residues" evidence="1">
    <location>
        <begin position="94"/>
        <end position="103"/>
    </location>
</feature>
<name>A0AAD7SRQ8_9TELE</name>
<proteinExistence type="predicted"/>
<evidence type="ECO:0000313" key="3">
    <source>
        <dbReference type="Proteomes" id="UP001221898"/>
    </source>
</evidence>
<feature type="compositionally biased region" description="Basic and acidic residues" evidence="1">
    <location>
        <begin position="9"/>
        <end position="24"/>
    </location>
</feature>
<evidence type="ECO:0000256" key="1">
    <source>
        <dbReference type="SAM" id="MobiDB-lite"/>
    </source>
</evidence>
<reference evidence="2" key="1">
    <citation type="journal article" date="2023" name="Science">
        <title>Genome structures resolve the early diversification of teleost fishes.</title>
        <authorList>
            <person name="Parey E."/>
            <person name="Louis A."/>
            <person name="Montfort J."/>
            <person name="Bouchez O."/>
            <person name="Roques C."/>
            <person name="Iampietro C."/>
            <person name="Lluch J."/>
            <person name="Castinel A."/>
            <person name="Donnadieu C."/>
            <person name="Desvignes T."/>
            <person name="Floi Bucao C."/>
            <person name="Jouanno E."/>
            <person name="Wen M."/>
            <person name="Mejri S."/>
            <person name="Dirks R."/>
            <person name="Jansen H."/>
            <person name="Henkel C."/>
            <person name="Chen W.J."/>
            <person name="Zahm M."/>
            <person name="Cabau C."/>
            <person name="Klopp C."/>
            <person name="Thompson A.W."/>
            <person name="Robinson-Rechavi M."/>
            <person name="Braasch I."/>
            <person name="Lecointre G."/>
            <person name="Bobe J."/>
            <person name="Postlethwait J.H."/>
            <person name="Berthelot C."/>
            <person name="Roest Crollius H."/>
            <person name="Guiguen Y."/>
        </authorList>
    </citation>
    <scope>NUCLEOTIDE SEQUENCE</scope>
    <source>
        <strain evidence="2">NC1722</strain>
    </source>
</reference>
<feature type="region of interest" description="Disordered" evidence="1">
    <location>
        <begin position="157"/>
        <end position="176"/>
    </location>
</feature>
<feature type="region of interest" description="Disordered" evidence="1">
    <location>
        <begin position="1"/>
        <end position="37"/>
    </location>
</feature>
<accession>A0AAD7SRQ8</accession>